<keyword evidence="2" id="KW-1185">Reference proteome</keyword>
<dbReference type="InterPro" id="IPR049254">
    <property type="entry name" value="Phage_tail_terminator"/>
</dbReference>
<comment type="caution">
    <text evidence="1">The sequence shown here is derived from an EMBL/GenBank/DDBJ whole genome shotgun (WGS) entry which is preliminary data.</text>
</comment>
<evidence type="ECO:0000313" key="2">
    <source>
        <dbReference type="Proteomes" id="UP001203338"/>
    </source>
</evidence>
<protein>
    <submittedName>
        <fullName evidence="1">Uncharacterized protein</fullName>
    </submittedName>
</protein>
<name>A0ABT0PH65_9GAMM</name>
<sequence>MPSESNEQAIVDAIVERLKTVADTRLGYSAIGLEDSLSTPAILVQLENLVETARQGSREKLQLQFNISAVVKTSKETTSELLSLTRQVREALNPVDRLNPASRSHTLSDTRFDIAPSRGQLSFADSTLTVEAIL</sequence>
<gene>
    <name evidence="1" type="ORF">M3P05_12385</name>
</gene>
<dbReference type="RefSeq" id="WP_249699997.1">
    <property type="nucleotide sequence ID" value="NZ_JAMFLX010000016.1"/>
</dbReference>
<proteinExistence type="predicted"/>
<organism evidence="1 2">
    <name type="scientific">Parendozoicomonas callyspongiae</name>
    <dbReference type="NCBI Taxonomy" id="2942213"/>
    <lineage>
        <taxon>Bacteria</taxon>
        <taxon>Pseudomonadati</taxon>
        <taxon>Pseudomonadota</taxon>
        <taxon>Gammaproteobacteria</taxon>
        <taxon>Oceanospirillales</taxon>
        <taxon>Endozoicomonadaceae</taxon>
        <taxon>Parendozoicomonas</taxon>
    </lineage>
</organism>
<accession>A0ABT0PH65</accession>
<evidence type="ECO:0000313" key="1">
    <source>
        <dbReference type="EMBL" id="MCL6270722.1"/>
    </source>
</evidence>
<dbReference type="Pfam" id="PF20765">
    <property type="entry name" value="Phage_tail_terminator_8"/>
    <property type="match status" value="1"/>
</dbReference>
<dbReference type="EMBL" id="JAMFLX010000016">
    <property type="protein sequence ID" value="MCL6270722.1"/>
    <property type="molecule type" value="Genomic_DNA"/>
</dbReference>
<dbReference type="Proteomes" id="UP001203338">
    <property type="component" value="Unassembled WGS sequence"/>
</dbReference>
<reference evidence="1 2" key="1">
    <citation type="submission" date="2022-05" db="EMBL/GenBank/DDBJ databases">
        <authorList>
            <person name="Park J.-S."/>
        </authorList>
    </citation>
    <scope>NUCLEOTIDE SEQUENCE [LARGE SCALE GENOMIC DNA]</scope>
    <source>
        <strain evidence="1 2">2012CJ34-2</strain>
    </source>
</reference>